<sequence>MDAGEAAALLTPDRVLHLVAAALCADVPLHPAIDGAEAAAPQLHVRRAECCLRLLEWAHDDAPIASVTPSSSSVALFAEQWVRLAQRVLSESPEVLLEAFDLLIADLFESGTHQVGDTVLGALHVDESFASTAAADGGEPVLLPRGLGADRVVQRHGRTGGGRFGPFIRRCLVAFESLPFEAVARLHEAIRCHASDATAADARIAWPGWRVRADAVRHAAHRAVSISAQGGIPQPCDCRQLLASSLPPAEMFRHVHAVRHRCPLQATDSLHRYYDLAVARTVAGLPWSGPQEAALAKATAYAYLGHPSEAAALVTEAVRVAQQTNDAVCLSRALAWMSRLGHDDGDAAATDERQRLRLLRASRDRAPRRSHEAALASLAIARALMNVATPLAPHEDTAHRKWRAVRRELERARQALVDPAADMHPVYAMRAALARMAGECAVMVEAYTELQLQGASDGMLQWAITSEEEAEEGQPPRCSHPTVPLACPVTDAVAQALVAYAAQVVQRYGRIDGARRAVPPLVSACAALRHQDADAIGAPQRWVLYRGLARIVFECALARNELSAAAAVLTRLCALAPPVSSLSAAPSDTHRSPTAYSALPDALHATLDALECDARLRLARGEHVDALAVAALYHDHAAAYVHDGCRARLIEALLLQCACRLRAAGIVDGGSSTVTAPALPYALTAAALAESLADRPLHRRARLALAQVYLGMRNIAAVAEHLQALRGTADIAAEEKVKAMTRSVPDAESGWSGDERARWCLLRASWCLLQEEEEETEEATTEQRWNRKSEALSDIQHALQASDSVHRRRDAAYARLLLQPSSAALSAYQTLTEEMEAAAVQRMEYPAGLEATAPSSAWERDALRYVSRPAPWPEPERE</sequence>
<dbReference type="GO" id="GO:0070979">
    <property type="term" value="P:protein K11-linked ubiquitination"/>
    <property type="evidence" value="ECO:0007669"/>
    <property type="project" value="TreeGrafter"/>
</dbReference>
<dbReference type="GO" id="GO:0031145">
    <property type="term" value="P:anaphase-promoting complex-dependent catabolic process"/>
    <property type="evidence" value="ECO:0007669"/>
    <property type="project" value="TreeGrafter"/>
</dbReference>
<evidence type="ECO:0000256" key="4">
    <source>
        <dbReference type="ARBA" id="ARBA00022776"/>
    </source>
</evidence>
<name>A0AAV9J2G7_CYACA</name>
<keyword evidence="9" id="KW-1185">Reference proteome</keyword>
<keyword evidence="6" id="KW-0131">Cell cycle</keyword>
<comment type="similarity">
    <text evidence="1">Belongs to the APC5 family.</text>
</comment>
<dbReference type="PANTHER" id="PTHR12830">
    <property type="entry name" value="ANAPHASE-PROMOTING COMPLEX SUBUNIT 5"/>
    <property type="match status" value="1"/>
</dbReference>
<dbReference type="Pfam" id="PF12862">
    <property type="entry name" value="ANAPC5"/>
    <property type="match status" value="1"/>
</dbReference>
<keyword evidence="4" id="KW-0498">Mitosis</keyword>
<evidence type="ECO:0000256" key="5">
    <source>
        <dbReference type="ARBA" id="ARBA00022786"/>
    </source>
</evidence>
<evidence type="ECO:0000256" key="3">
    <source>
        <dbReference type="ARBA" id="ARBA00022618"/>
    </source>
</evidence>
<keyword evidence="5" id="KW-0833">Ubl conjugation pathway</keyword>
<dbReference type="EMBL" id="JANCYW010000019">
    <property type="protein sequence ID" value="KAK4538606.1"/>
    <property type="molecule type" value="Genomic_DNA"/>
</dbReference>
<proteinExistence type="inferred from homology"/>
<organism evidence="8 9">
    <name type="scientific">Cyanidium caldarium</name>
    <name type="common">Red alga</name>
    <dbReference type="NCBI Taxonomy" id="2771"/>
    <lineage>
        <taxon>Eukaryota</taxon>
        <taxon>Rhodophyta</taxon>
        <taxon>Bangiophyceae</taxon>
        <taxon>Cyanidiales</taxon>
        <taxon>Cyanidiaceae</taxon>
        <taxon>Cyanidium</taxon>
    </lineage>
</organism>
<feature type="domain" description="Anaphase-promoting complex subunit 5" evidence="7">
    <location>
        <begin position="253"/>
        <end position="342"/>
    </location>
</feature>
<evidence type="ECO:0000256" key="2">
    <source>
        <dbReference type="ARBA" id="ARBA00016066"/>
    </source>
</evidence>
<evidence type="ECO:0000313" key="9">
    <source>
        <dbReference type="Proteomes" id="UP001301350"/>
    </source>
</evidence>
<dbReference type="GO" id="GO:0051301">
    <property type="term" value="P:cell division"/>
    <property type="evidence" value="ECO:0007669"/>
    <property type="project" value="UniProtKB-KW"/>
</dbReference>
<protein>
    <recommendedName>
        <fullName evidence="2">Anaphase-promoting complex subunit 5</fullName>
    </recommendedName>
</protein>
<reference evidence="8 9" key="1">
    <citation type="submission" date="2022-07" db="EMBL/GenBank/DDBJ databases">
        <title>Genome-wide signatures of adaptation to extreme environments.</title>
        <authorList>
            <person name="Cho C.H."/>
            <person name="Yoon H.S."/>
        </authorList>
    </citation>
    <scope>NUCLEOTIDE SEQUENCE [LARGE SCALE GENOMIC DNA]</scope>
    <source>
        <strain evidence="8 9">DBV 063 E5</strain>
    </source>
</reference>
<keyword evidence="3" id="KW-0132">Cell division</keyword>
<dbReference type="GO" id="GO:0045842">
    <property type="term" value="P:positive regulation of mitotic metaphase/anaphase transition"/>
    <property type="evidence" value="ECO:0007669"/>
    <property type="project" value="TreeGrafter"/>
</dbReference>
<evidence type="ECO:0000256" key="1">
    <source>
        <dbReference type="ARBA" id="ARBA00007450"/>
    </source>
</evidence>
<dbReference type="InterPro" id="IPR026000">
    <property type="entry name" value="Apc5_dom"/>
</dbReference>
<dbReference type="Proteomes" id="UP001301350">
    <property type="component" value="Unassembled WGS sequence"/>
</dbReference>
<gene>
    <name evidence="8" type="ORF">CDCA_CDCA19G4631</name>
</gene>
<dbReference type="AlphaFoldDB" id="A0AAV9J2G7"/>
<evidence type="ECO:0000256" key="6">
    <source>
        <dbReference type="ARBA" id="ARBA00023306"/>
    </source>
</evidence>
<evidence type="ECO:0000259" key="7">
    <source>
        <dbReference type="Pfam" id="PF12862"/>
    </source>
</evidence>
<evidence type="ECO:0000313" key="8">
    <source>
        <dbReference type="EMBL" id="KAK4538606.1"/>
    </source>
</evidence>
<dbReference type="InterPro" id="IPR037679">
    <property type="entry name" value="Apc5"/>
</dbReference>
<dbReference type="GO" id="GO:0005680">
    <property type="term" value="C:anaphase-promoting complex"/>
    <property type="evidence" value="ECO:0007669"/>
    <property type="project" value="InterPro"/>
</dbReference>
<dbReference type="PANTHER" id="PTHR12830:SF9">
    <property type="entry name" value="ANAPHASE-PROMOTING COMPLEX SUBUNIT 5"/>
    <property type="match status" value="1"/>
</dbReference>
<accession>A0AAV9J2G7</accession>
<comment type="caution">
    <text evidence="8">The sequence shown here is derived from an EMBL/GenBank/DDBJ whole genome shotgun (WGS) entry which is preliminary data.</text>
</comment>